<evidence type="ECO:0000313" key="12">
    <source>
        <dbReference type="Proteomes" id="UP000247498"/>
    </source>
</evidence>
<dbReference type="Proteomes" id="UP000247498">
    <property type="component" value="Unassembled WGS sequence"/>
</dbReference>
<evidence type="ECO:0000256" key="1">
    <source>
        <dbReference type="ARBA" id="ARBA00000971"/>
    </source>
</evidence>
<dbReference type="GO" id="GO:0003755">
    <property type="term" value="F:peptidyl-prolyl cis-trans isomerase activity"/>
    <property type="evidence" value="ECO:0007669"/>
    <property type="project" value="UniProtKB-KW"/>
</dbReference>
<evidence type="ECO:0000313" key="11">
    <source>
        <dbReference type="EMBL" id="GBF90665.1"/>
    </source>
</evidence>
<comment type="subcellular location">
    <subcellularLocation>
        <location evidence="2">Cytoplasm</location>
    </subcellularLocation>
</comment>
<evidence type="ECO:0000256" key="3">
    <source>
        <dbReference type="ARBA" id="ARBA00006577"/>
    </source>
</evidence>
<keyword evidence="7" id="KW-0143">Chaperone</keyword>
<dbReference type="OrthoDB" id="2014544at2759"/>
<dbReference type="PANTHER" id="PTHR47861:SF3">
    <property type="entry name" value="FKBP-TYPE PEPTIDYL-PROLYL CIS-TRANS ISOMERASE SLYD"/>
    <property type="match status" value="1"/>
</dbReference>
<dbReference type="InterPro" id="IPR046357">
    <property type="entry name" value="PPIase_dom_sf"/>
</dbReference>
<protein>
    <recommendedName>
        <fullName evidence="4 9">peptidylprolyl isomerase</fullName>
        <ecNumber evidence="4 9">5.2.1.8</ecNumber>
    </recommendedName>
</protein>
<gene>
    <name evidence="11" type="ORF">Rsub_03237</name>
</gene>
<dbReference type="InParanoid" id="A0A2V0P0Q1"/>
<evidence type="ECO:0000256" key="6">
    <source>
        <dbReference type="ARBA" id="ARBA00023110"/>
    </source>
</evidence>
<reference evidence="11 12" key="1">
    <citation type="journal article" date="2018" name="Sci. Rep.">
        <title>Raphidocelis subcapitata (=Pseudokirchneriella subcapitata) provides an insight into genome evolution and environmental adaptations in the Sphaeropleales.</title>
        <authorList>
            <person name="Suzuki S."/>
            <person name="Yamaguchi H."/>
            <person name="Nakajima N."/>
            <person name="Kawachi M."/>
        </authorList>
    </citation>
    <scope>NUCLEOTIDE SEQUENCE [LARGE SCALE GENOMIC DNA]</scope>
    <source>
        <strain evidence="11 12">NIES-35</strain>
    </source>
</reference>
<evidence type="ECO:0000256" key="8">
    <source>
        <dbReference type="ARBA" id="ARBA00023235"/>
    </source>
</evidence>
<dbReference type="InterPro" id="IPR001179">
    <property type="entry name" value="PPIase_FKBP_dom"/>
</dbReference>
<sequence length="236" mass="24317">MRSIRAGAVALGARTHRGSLPRGAACRPAAVRTLRGAAAHASLGGRLCGGPAAACSSGVWRPLAAQQRGGSHRCAATSEPAAPAPLVAVEGDIVTLHFVARDPDGQVIESTRAADEPLSFEIGAGEVMGNPIFKAFDGAVRGLGVGEVVEVEMSGGDWQPELLFTVPRSHPEVEQLEGRYKNVGGLAEGLVIELSNGSTAVVLEVGEEAIKLDANNVSAGKTLVFQLEVLGIERAE</sequence>
<dbReference type="Pfam" id="PF00254">
    <property type="entry name" value="FKBP_C"/>
    <property type="match status" value="1"/>
</dbReference>
<evidence type="ECO:0000256" key="2">
    <source>
        <dbReference type="ARBA" id="ARBA00004496"/>
    </source>
</evidence>
<dbReference type="SUPFAM" id="SSF54534">
    <property type="entry name" value="FKBP-like"/>
    <property type="match status" value="1"/>
</dbReference>
<dbReference type="Gene3D" id="3.10.50.40">
    <property type="match status" value="1"/>
</dbReference>
<evidence type="ECO:0000256" key="9">
    <source>
        <dbReference type="PROSITE-ProRule" id="PRU00277"/>
    </source>
</evidence>
<dbReference type="AlphaFoldDB" id="A0A2V0P0Q1"/>
<comment type="similarity">
    <text evidence="3">Belongs to the FKBP-type PPIase family.</text>
</comment>
<dbReference type="GO" id="GO:0005737">
    <property type="term" value="C:cytoplasm"/>
    <property type="evidence" value="ECO:0007669"/>
    <property type="project" value="UniProtKB-SubCell"/>
</dbReference>
<organism evidence="11 12">
    <name type="scientific">Raphidocelis subcapitata</name>
    <dbReference type="NCBI Taxonomy" id="307507"/>
    <lineage>
        <taxon>Eukaryota</taxon>
        <taxon>Viridiplantae</taxon>
        <taxon>Chlorophyta</taxon>
        <taxon>core chlorophytes</taxon>
        <taxon>Chlorophyceae</taxon>
        <taxon>CS clade</taxon>
        <taxon>Sphaeropleales</taxon>
        <taxon>Selenastraceae</taxon>
        <taxon>Raphidocelis</taxon>
    </lineage>
</organism>
<evidence type="ECO:0000256" key="7">
    <source>
        <dbReference type="ARBA" id="ARBA00023186"/>
    </source>
</evidence>
<name>A0A2V0P0Q1_9CHLO</name>
<keyword evidence="5" id="KW-0963">Cytoplasm</keyword>
<evidence type="ECO:0000259" key="10">
    <source>
        <dbReference type="PROSITE" id="PS50059"/>
    </source>
</evidence>
<dbReference type="EMBL" id="BDRX01000018">
    <property type="protein sequence ID" value="GBF90665.1"/>
    <property type="molecule type" value="Genomic_DNA"/>
</dbReference>
<dbReference type="EC" id="5.2.1.8" evidence="4 9"/>
<dbReference type="GO" id="GO:0042026">
    <property type="term" value="P:protein refolding"/>
    <property type="evidence" value="ECO:0007669"/>
    <property type="project" value="UniProtKB-ARBA"/>
</dbReference>
<comment type="catalytic activity">
    <reaction evidence="1 9">
        <text>[protein]-peptidylproline (omega=180) = [protein]-peptidylproline (omega=0)</text>
        <dbReference type="Rhea" id="RHEA:16237"/>
        <dbReference type="Rhea" id="RHEA-COMP:10747"/>
        <dbReference type="Rhea" id="RHEA-COMP:10748"/>
        <dbReference type="ChEBI" id="CHEBI:83833"/>
        <dbReference type="ChEBI" id="CHEBI:83834"/>
        <dbReference type="EC" id="5.2.1.8"/>
    </reaction>
</comment>
<dbReference type="PANTHER" id="PTHR47861">
    <property type="entry name" value="FKBP-TYPE PEPTIDYL-PROLYL CIS-TRANS ISOMERASE SLYD"/>
    <property type="match status" value="1"/>
</dbReference>
<comment type="caution">
    <text evidence="11">The sequence shown here is derived from an EMBL/GenBank/DDBJ whole genome shotgun (WGS) entry which is preliminary data.</text>
</comment>
<proteinExistence type="inferred from homology"/>
<keyword evidence="6 9" id="KW-0697">Rotamase</keyword>
<keyword evidence="12" id="KW-1185">Reference proteome</keyword>
<accession>A0A2V0P0Q1</accession>
<dbReference type="PROSITE" id="PS50059">
    <property type="entry name" value="FKBP_PPIASE"/>
    <property type="match status" value="1"/>
</dbReference>
<evidence type="ECO:0000256" key="5">
    <source>
        <dbReference type="ARBA" id="ARBA00022490"/>
    </source>
</evidence>
<feature type="domain" description="PPIase FKBP-type" evidence="10">
    <location>
        <begin position="91"/>
        <end position="153"/>
    </location>
</feature>
<evidence type="ECO:0000256" key="4">
    <source>
        <dbReference type="ARBA" id="ARBA00013194"/>
    </source>
</evidence>
<keyword evidence="8 9" id="KW-0413">Isomerase</keyword>